<feature type="transmembrane region" description="Helical" evidence="2">
    <location>
        <begin position="60"/>
        <end position="78"/>
    </location>
</feature>
<evidence type="ECO:0008006" key="4">
    <source>
        <dbReference type="Google" id="ProtNLM"/>
    </source>
</evidence>
<dbReference type="AlphaFoldDB" id="A0A7S4R8Q3"/>
<dbReference type="PANTHER" id="PTHR31102:SF1">
    <property type="entry name" value="CATION_H+ EXCHANGER DOMAIN-CONTAINING PROTEIN"/>
    <property type="match status" value="1"/>
</dbReference>
<sequence length="516" mass="56403">MFAARDDLQELAFFLVLLTAGLEIRLRDLRLFIFAMAFVPATMELLAIATYAVFVLEFSFIEGLVLGTILVAIGDGLIIPKMKEFEVRFPGHPMPRLVFIWAPLEASFALALFGILTGFAAPLNAPPVRIATYTMGNFLRIFATVVLGAVVGGLGGLLISRRTRLSLRGRQVFTGTAVEAFLMVLALGLLSFGLGSESDGGWVIPIGLCPGSLFQPELVTIMTGIFFAASADREVLHDVERTMGGVWIFGQLVLFSMLGSRTTLGIFPQFPQHVLPIIVVGLTFRFLGIFLSINLTWMLDLPGHPFQKSMILHDSCFCFLSTIPRATIQGALGQVPVTNRFFHASPRHNSKQAQEFIFTAARLYIVFMSVVGMILVNTFGPIFIETTLKRPAWGTLELEEAEEAKEMVPESEDLEATAAAAASKARSGDEPLKQADKDDRPRHMTSEPGIATAGRPTEMLADHSPPQHRFGRLLGIHAQAVHGVNRSYAPDLDLVQFDCMGSVYKAVAFASADPDR</sequence>
<feature type="transmembrane region" description="Helical" evidence="2">
    <location>
        <begin position="141"/>
        <end position="160"/>
    </location>
</feature>
<keyword evidence="2" id="KW-0472">Membrane</keyword>
<dbReference type="InterPro" id="IPR051843">
    <property type="entry name" value="CPA1_transporter"/>
</dbReference>
<feature type="transmembrane region" description="Helical" evidence="2">
    <location>
        <begin position="273"/>
        <end position="299"/>
    </location>
</feature>
<name>A0A7S4R8Q3_9DINO</name>
<protein>
    <recommendedName>
        <fullName evidence="4">Cation/H+ exchanger domain-containing protein</fullName>
    </recommendedName>
</protein>
<keyword evidence="2" id="KW-0812">Transmembrane</keyword>
<dbReference type="EMBL" id="HBNR01045769">
    <property type="protein sequence ID" value="CAE4606955.1"/>
    <property type="molecule type" value="Transcribed_RNA"/>
</dbReference>
<feature type="transmembrane region" description="Helical" evidence="2">
    <location>
        <begin position="172"/>
        <end position="193"/>
    </location>
</feature>
<feature type="transmembrane region" description="Helical" evidence="2">
    <location>
        <begin position="243"/>
        <end position="267"/>
    </location>
</feature>
<dbReference type="PANTHER" id="PTHR31102">
    <property type="match status" value="1"/>
</dbReference>
<accession>A0A7S4R8Q3</accession>
<evidence type="ECO:0000256" key="2">
    <source>
        <dbReference type="SAM" id="Phobius"/>
    </source>
</evidence>
<gene>
    <name evidence="3" type="ORF">AMON00008_LOCUS31853</name>
</gene>
<keyword evidence="2" id="KW-1133">Transmembrane helix</keyword>
<feature type="compositionally biased region" description="Low complexity" evidence="1">
    <location>
        <begin position="416"/>
        <end position="425"/>
    </location>
</feature>
<feature type="transmembrane region" description="Helical" evidence="2">
    <location>
        <begin position="31"/>
        <end position="54"/>
    </location>
</feature>
<proteinExistence type="predicted"/>
<feature type="compositionally biased region" description="Acidic residues" evidence="1">
    <location>
        <begin position="401"/>
        <end position="415"/>
    </location>
</feature>
<feature type="transmembrane region" description="Helical" evidence="2">
    <location>
        <begin position="213"/>
        <end position="231"/>
    </location>
</feature>
<organism evidence="3">
    <name type="scientific">Alexandrium monilatum</name>
    <dbReference type="NCBI Taxonomy" id="311494"/>
    <lineage>
        <taxon>Eukaryota</taxon>
        <taxon>Sar</taxon>
        <taxon>Alveolata</taxon>
        <taxon>Dinophyceae</taxon>
        <taxon>Gonyaulacales</taxon>
        <taxon>Pyrocystaceae</taxon>
        <taxon>Alexandrium</taxon>
    </lineage>
</organism>
<evidence type="ECO:0000313" key="3">
    <source>
        <dbReference type="EMBL" id="CAE4606955.1"/>
    </source>
</evidence>
<feature type="compositionally biased region" description="Basic and acidic residues" evidence="1">
    <location>
        <begin position="426"/>
        <end position="445"/>
    </location>
</feature>
<feature type="transmembrane region" description="Helical" evidence="2">
    <location>
        <begin position="98"/>
        <end position="121"/>
    </location>
</feature>
<evidence type="ECO:0000256" key="1">
    <source>
        <dbReference type="SAM" id="MobiDB-lite"/>
    </source>
</evidence>
<feature type="transmembrane region" description="Helical" evidence="2">
    <location>
        <begin position="356"/>
        <end position="376"/>
    </location>
</feature>
<feature type="region of interest" description="Disordered" evidence="1">
    <location>
        <begin position="401"/>
        <end position="466"/>
    </location>
</feature>
<reference evidence="3" key="1">
    <citation type="submission" date="2021-01" db="EMBL/GenBank/DDBJ databases">
        <authorList>
            <person name="Corre E."/>
            <person name="Pelletier E."/>
            <person name="Niang G."/>
            <person name="Scheremetjew M."/>
            <person name="Finn R."/>
            <person name="Kale V."/>
            <person name="Holt S."/>
            <person name="Cochrane G."/>
            <person name="Meng A."/>
            <person name="Brown T."/>
            <person name="Cohen L."/>
        </authorList>
    </citation>
    <scope>NUCLEOTIDE SEQUENCE</scope>
    <source>
        <strain evidence="3">CCMP3105</strain>
    </source>
</reference>